<dbReference type="EMBL" id="JAOEGN010000002">
    <property type="protein sequence ID" value="MCU0104297.1"/>
    <property type="molecule type" value="Genomic_DNA"/>
</dbReference>
<feature type="domain" description="PSP1 C-terminal" evidence="1">
    <location>
        <begin position="60"/>
        <end position="145"/>
    </location>
</feature>
<evidence type="ECO:0000313" key="2">
    <source>
        <dbReference type="EMBL" id="MCU0104297.1"/>
    </source>
</evidence>
<dbReference type="Proteomes" id="UP001209076">
    <property type="component" value="Unassembled WGS sequence"/>
</dbReference>
<organism evidence="2 3">
    <name type="scientific">Paracholeplasma vituli</name>
    <dbReference type="NCBI Taxonomy" id="69473"/>
    <lineage>
        <taxon>Bacteria</taxon>
        <taxon>Bacillati</taxon>
        <taxon>Mycoplasmatota</taxon>
        <taxon>Mollicutes</taxon>
        <taxon>Acholeplasmatales</taxon>
        <taxon>Acholeplasmataceae</taxon>
        <taxon>Paracholeplasma</taxon>
    </lineage>
</organism>
<accession>A0ABT2PX35</accession>
<dbReference type="PANTHER" id="PTHR43830">
    <property type="entry name" value="PROTEIN PSP1"/>
    <property type="match status" value="1"/>
</dbReference>
<dbReference type="RefSeq" id="WP_262095521.1">
    <property type="nucleotide sequence ID" value="NZ_JAOEGN010000002.1"/>
</dbReference>
<dbReference type="InterPro" id="IPR007557">
    <property type="entry name" value="PSP1_C"/>
</dbReference>
<dbReference type="NCBIfam" id="NF041131">
    <property type="entry name" value="RicT_YaaT_fam"/>
    <property type="match status" value="1"/>
</dbReference>
<sequence length="267" mass="30404">MLVAQVQFRQAGKRYYFNPNQLSVSDQSLVVVETVRGIELGKVVGKLVEVKEEELQNELKPILRLATDNDIEENDYNKSLEIQVIHVTKELVRRNQLDMKLLAAEYTLDRDRLVVYFESENRVDFRQLVKDLSESFKTRIELRQVGSRDGAKFIGGIGLCGLITCCTTFIGEFDNVSIKMAKNQNLSLNPQKISGNCGKLLCCIKFENSVYEELRQNMPDVGDKIVTKEGKASVISINILKQQLKVIYEDGSFGYVFLKDIEKKHAN</sequence>
<evidence type="ECO:0000259" key="1">
    <source>
        <dbReference type="PROSITE" id="PS51411"/>
    </source>
</evidence>
<dbReference type="PROSITE" id="PS51411">
    <property type="entry name" value="PSP1_C"/>
    <property type="match status" value="1"/>
</dbReference>
<evidence type="ECO:0000313" key="3">
    <source>
        <dbReference type="Proteomes" id="UP001209076"/>
    </source>
</evidence>
<comment type="caution">
    <text evidence="2">The sequence shown here is derived from an EMBL/GenBank/DDBJ whole genome shotgun (WGS) entry which is preliminary data.</text>
</comment>
<reference evidence="3" key="1">
    <citation type="submission" date="2023-07" db="EMBL/GenBank/DDBJ databases">
        <title>Novel Mycoplasma species identified in domestic and wild animals.</title>
        <authorList>
            <person name="Volokhov D.V."/>
            <person name="Furtak V.A."/>
            <person name="Zagorodnyaya T.A."/>
        </authorList>
    </citation>
    <scope>NUCLEOTIDE SEQUENCE [LARGE SCALE GENOMIC DNA]</scope>
    <source>
        <strain evidence="3">92-19</strain>
    </source>
</reference>
<proteinExistence type="predicted"/>
<dbReference type="InterPro" id="IPR047767">
    <property type="entry name" value="PSP1-like"/>
</dbReference>
<protein>
    <submittedName>
        <fullName evidence="2">Stage 0 sporulation family protein</fullName>
    </submittedName>
</protein>
<dbReference type="Pfam" id="PF04468">
    <property type="entry name" value="PSP1"/>
    <property type="match status" value="1"/>
</dbReference>
<name>A0ABT2PX35_9MOLU</name>
<keyword evidence="3" id="KW-1185">Reference proteome</keyword>
<dbReference type="PANTHER" id="PTHR43830:SF3">
    <property type="entry name" value="PROTEIN PSP1"/>
    <property type="match status" value="1"/>
</dbReference>
<gene>
    <name evidence="2" type="ORF">N7603_01350</name>
</gene>